<dbReference type="GO" id="GO:0016071">
    <property type="term" value="P:mRNA metabolic process"/>
    <property type="evidence" value="ECO:0007669"/>
    <property type="project" value="UniProtKB-ARBA"/>
</dbReference>
<name>A0A9P3H7E2_9FUNG</name>
<feature type="compositionally biased region" description="Pro residues" evidence="1">
    <location>
        <begin position="1"/>
        <end position="10"/>
    </location>
</feature>
<evidence type="ECO:0000256" key="1">
    <source>
        <dbReference type="SAM" id="MobiDB-lite"/>
    </source>
</evidence>
<organism evidence="2 3">
    <name type="scientific">Entomortierella parvispora</name>
    <dbReference type="NCBI Taxonomy" id="205924"/>
    <lineage>
        <taxon>Eukaryota</taxon>
        <taxon>Fungi</taxon>
        <taxon>Fungi incertae sedis</taxon>
        <taxon>Mucoromycota</taxon>
        <taxon>Mortierellomycotina</taxon>
        <taxon>Mortierellomycetes</taxon>
        <taxon>Mortierellales</taxon>
        <taxon>Mortierellaceae</taxon>
        <taxon>Entomortierella</taxon>
    </lineage>
</organism>
<dbReference type="Pfam" id="PF15365">
    <property type="entry name" value="PNRC"/>
    <property type="match status" value="1"/>
</dbReference>
<feature type="compositionally biased region" description="Polar residues" evidence="1">
    <location>
        <begin position="217"/>
        <end position="226"/>
    </location>
</feature>
<feature type="compositionally biased region" description="Polar residues" evidence="1">
    <location>
        <begin position="70"/>
        <end position="83"/>
    </location>
</feature>
<dbReference type="OrthoDB" id="2142961at2759"/>
<accession>A0A9P3H7E2</accession>
<feature type="compositionally biased region" description="Low complexity" evidence="1">
    <location>
        <begin position="113"/>
        <end position="146"/>
    </location>
</feature>
<sequence>MHPSPVPTTPSPSSTAPPRAHQQRQNRKSGLTAAIQKSGLQSQSQTQPRPAKFQSQQSQNPQQQQSQRSIRNGNQTGNQQRSSPKAGAASKSVNEAAVQTRKTDSDSKQVMTQQTQPQRHQHDQQQQQQQNRFSNQRPRPQSQPQSKARRVQRRKEIESMTESLATVDLDLALSQSPPQNPSSPPSSSSDSSDSESARSRTAMHHREGFNKGYPIHLTSSPLQRPSSAPVMAQSRQGTMNASPRMDHLAPKARSPERNASEKKGLYAGPTFHNSPAPTSLPIPAFTRSLGNSPVEPPVERLPSAPFFAEAASPQLNNMRIQEKALQYETMGWPGMHQSMPVPPSYGHMSMGGHYNVPERMATSSYSPSHPPQQIGRPGVDQLSEISQNLPDNISQQQQQQQQLHGSYQLNS</sequence>
<dbReference type="AlphaFoldDB" id="A0A9P3H7E2"/>
<dbReference type="InterPro" id="IPR028322">
    <property type="entry name" value="PNRC-like_rgn"/>
</dbReference>
<reference evidence="2" key="1">
    <citation type="submission" date="2021-11" db="EMBL/GenBank/DDBJ databases">
        <authorList>
            <person name="Herlambang A."/>
            <person name="Guo Y."/>
            <person name="Takashima Y."/>
            <person name="Nishizawa T."/>
        </authorList>
    </citation>
    <scope>NUCLEOTIDE SEQUENCE</scope>
    <source>
        <strain evidence="2">E1425</strain>
    </source>
</reference>
<dbReference type="Proteomes" id="UP000827284">
    <property type="component" value="Unassembled WGS sequence"/>
</dbReference>
<comment type="caution">
    <text evidence="2">The sequence shown here is derived from an EMBL/GenBank/DDBJ whole genome shotgun (WGS) entry which is preliminary data.</text>
</comment>
<feature type="compositionally biased region" description="Basic and acidic residues" evidence="1">
    <location>
        <begin position="244"/>
        <end position="264"/>
    </location>
</feature>
<reference evidence="2" key="2">
    <citation type="journal article" date="2022" name="Microbiol. Resour. Announc.">
        <title>Whole-Genome Sequence of Entomortierella parvispora E1425, a Mucoromycotan Fungus Associated with Burkholderiaceae-Related Endosymbiotic Bacteria.</title>
        <authorList>
            <person name="Herlambang A."/>
            <person name="Guo Y."/>
            <person name="Takashima Y."/>
            <person name="Narisawa K."/>
            <person name="Ohta H."/>
            <person name="Nishizawa T."/>
        </authorList>
    </citation>
    <scope>NUCLEOTIDE SEQUENCE</scope>
    <source>
        <strain evidence="2">E1425</strain>
    </source>
</reference>
<feature type="compositionally biased region" description="Polar residues" evidence="1">
    <location>
        <begin position="383"/>
        <end position="394"/>
    </location>
</feature>
<feature type="compositionally biased region" description="Polar residues" evidence="1">
    <location>
        <begin position="38"/>
        <end position="48"/>
    </location>
</feature>
<keyword evidence="3" id="KW-1185">Reference proteome</keyword>
<evidence type="ECO:0000313" key="2">
    <source>
        <dbReference type="EMBL" id="GJJ71412.1"/>
    </source>
</evidence>
<gene>
    <name evidence="2" type="ORF">EMPS_03762</name>
</gene>
<evidence type="ECO:0000313" key="3">
    <source>
        <dbReference type="Proteomes" id="UP000827284"/>
    </source>
</evidence>
<protein>
    <submittedName>
        <fullName evidence="2">Uncharacterized protein</fullName>
    </submittedName>
</protein>
<proteinExistence type="predicted"/>
<feature type="compositionally biased region" description="Low complexity" evidence="1">
    <location>
        <begin position="54"/>
        <end position="69"/>
    </location>
</feature>
<dbReference type="EMBL" id="BQFW01000005">
    <property type="protein sequence ID" value="GJJ71412.1"/>
    <property type="molecule type" value="Genomic_DNA"/>
</dbReference>
<feature type="region of interest" description="Disordered" evidence="1">
    <location>
        <begin position="344"/>
        <end position="411"/>
    </location>
</feature>
<feature type="region of interest" description="Disordered" evidence="1">
    <location>
        <begin position="1"/>
        <end position="297"/>
    </location>
</feature>